<sequence>MRAPLLLARRSARRFVATRQPPAAPLRRSSLPLLAAQRPLSTSAARRTARLQEDQPHCTPPSCTSVTRWRERSPPLTQPEAHTENNKLLKRLVECIPRAPMCISVKVLYSLFTVDDATNPEVFASPWSTSSGACDLAAAAAAAASASATRETLVSSSACLPPSYAKTSAFTTSTRGIPTVQQRRRFVRECSTRLSDLLLSIASENLTDELLSPDNSRGTVRAHGVYMSFDSIHVTVASSAEEAGRAFAMLYTPLTHEERARLDSCLLQVKRGAAQAHNDAGCVESNAAGFRYVDMCFPPCQTRGLTHGTPTPSKTPEELDELWRRWCAVKKAFGSTSLKESVCCPGNYLPYFGDAFEPPPPPETPAAAVRRHAAVTSFSPLMLASLLPTHFVPVEALLQQLPLGYTIEHVRSIFRDTMALEMVTVAGVTYVRFSGGKDGEGFAQKKPTEGVAHGSPMQAATNSSGADIHADNDNEELDAVSGTAAAVTGSSCTTRQCMAAYEPDPYLYYSFLPCFPRPFQWISLYNLVENAPPAVKAALLPLSRHSTLLYFAQQQHRTQFTAQRDGAVCLSFPPVRSLRAETTPLPRELAEVRRLLQPRGLVYVSEMEAGLSLQISDDAKRRIIAHFGTLRRFLFQHENAFRLSIVSNPNSRPSSATTTSPPSANPRAASFPLAETATERCAPVAPQGAVAAASAATSSTTGAAYLLSPPLSPMVPMHRGSGFAIETPPLYDGASGGAVPAVASPCKGAGALDASGFPCWLASPDLAVLCEEEAMSHDRCSLSPEERLQLASPKRNRAINRKLRRRLALAANPNSPYTSPEVLLDAILRYLPATRHIGLRSLLQALPPALTDFLPADPIRLFRNAPAKVQLFEFREPNNMCVMRPGLPLPEGRLRSSYTVNELLYMLAAELPPGRSRSSADLFGRLPYGARETIRLQHRHLIDLVEQYPQYFVVVYLDAQSAKKHTARVQLTQSPPPVTTLSDDEWDAKGSPPLAD</sequence>
<organism evidence="2 3">
    <name type="scientific">Leishmania martiniquensis</name>
    <dbReference type="NCBI Taxonomy" id="1580590"/>
    <lineage>
        <taxon>Eukaryota</taxon>
        <taxon>Discoba</taxon>
        <taxon>Euglenozoa</taxon>
        <taxon>Kinetoplastea</taxon>
        <taxon>Metakinetoplastina</taxon>
        <taxon>Trypanosomatida</taxon>
        <taxon>Trypanosomatidae</taxon>
        <taxon>Leishmaniinae</taxon>
        <taxon>Leishmania</taxon>
    </lineage>
</organism>
<dbReference type="RefSeq" id="XP_067180135.1">
    <property type="nucleotide sequence ID" value="XM_067322362.1"/>
</dbReference>
<evidence type="ECO:0000313" key="3">
    <source>
        <dbReference type="Proteomes" id="UP000673552"/>
    </source>
</evidence>
<evidence type="ECO:0000256" key="1">
    <source>
        <dbReference type="SAM" id="MobiDB-lite"/>
    </source>
</evidence>
<feature type="region of interest" description="Disordered" evidence="1">
    <location>
        <begin position="966"/>
        <end position="996"/>
    </location>
</feature>
<dbReference type="AlphaFoldDB" id="A0A836HBY2"/>
<name>A0A836HBY2_9TRYP</name>
<accession>A0A836HBY2</accession>
<protein>
    <submittedName>
        <fullName evidence="2">Uncharacterized protein</fullName>
    </submittedName>
</protein>
<keyword evidence="3" id="KW-1185">Reference proteome</keyword>
<dbReference type="GeneID" id="92514874"/>
<evidence type="ECO:0000313" key="2">
    <source>
        <dbReference type="EMBL" id="KAG5483332.1"/>
    </source>
</evidence>
<dbReference type="EMBL" id="JAFEUZ010000014">
    <property type="protein sequence ID" value="KAG5483332.1"/>
    <property type="molecule type" value="Genomic_DNA"/>
</dbReference>
<feature type="compositionally biased region" description="Low complexity" evidence="1">
    <location>
        <begin position="647"/>
        <end position="669"/>
    </location>
</feature>
<reference evidence="3" key="1">
    <citation type="journal article" date="2021" name="Microbiol. Resour. Announc.">
        <title>LGAAP: Leishmaniinae Genome Assembly and Annotation Pipeline.</title>
        <authorList>
            <person name="Almutairi H."/>
            <person name="Urbaniak M.D."/>
            <person name="Bates M.D."/>
            <person name="Jariyapan N."/>
            <person name="Kwakye-Nuako G."/>
            <person name="Thomaz-Soccol V."/>
            <person name="Al-Salem W.S."/>
            <person name="Dillon R.J."/>
            <person name="Bates P.A."/>
            <person name="Gatherer D."/>
        </authorList>
    </citation>
    <scope>NUCLEOTIDE SEQUENCE [LARGE SCALE GENOMIC DNA]</scope>
</reference>
<dbReference type="OrthoDB" id="273475at2759"/>
<feature type="region of interest" description="Disordered" evidence="1">
    <location>
        <begin position="442"/>
        <end position="465"/>
    </location>
</feature>
<proteinExistence type="predicted"/>
<gene>
    <name evidence="2" type="ORF">LSCM1_04879</name>
</gene>
<feature type="region of interest" description="Disordered" evidence="1">
    <location>
        <begin position="646"/>
        <end position="669"/>
    </location>
</feature>
<dbReference type="Proteomes" id="UP000673552">
    <property type="component" value="Unassembled WGS sequence"/>
</dbReference>
<feature type="region of interest" description="Disordered" evidence="1">
    <location>
        <begin position="46"/>
        <end position="82"/>
    </location>
</feature>
<comment type="caution">
    <text evidence="2">The sequence shown here is derived from an EMBL/GenBank/DDBJ whole genome shotgun (WGS) entry which is preliminary data.</text>
</comment>
<dbReference type="KEGG" id="lmat:92514874"/>
<reference evidence="3" key="2">
    <citation type="journal article" date="2021" name="Sci. Data">
        <title>Chromosome-scale genome sequencing, assembly and annotation of six genomes from subfamily Leishmaniinae.</title>
        <authorList>
            <person name="Almutairi H."/>
            <person name="Urbaniak M.D."/>
            <person name="Bates M.D."/>
            <person name="Jariyapan N."/>
            <person name="Kwakye-Nuako G."/>
            <person name="Thomaz Soccol V."/>
            <person name="Al-Salem W.S."/>
            <person name="Dillon R.J."/>
            <person name="Bates P.A."/>
            <person name="Gatherer D."/>
        </authorList>
    </citation>
    <scope>NUCLEOTIDE SEQUENCE [LARGE SCALE GENOMIC DNA]</scope>
</reference>